<evidence type="ECO:0000313" key="3">
    <source>
        <dbReference type="Proteomes" id="UP000468650"/>
    </source>
</evidence>
<dbReference type="AlphaFoldDB" id="A0A6N6RG11"/>
<evidence type="ECO:0000313" key="2">
    <source>
        <dbReference type="EMBL" id="KAB2807736.1"/>
    </source>
</evidence>
<sequence>MHRITLLFLLVSFFSQAQSVVTDTLDRVSLSYVAIDGFFVLDNPNPMYTYLDEPFQDTDFDSTQFGSYNRSNGEAVLVSGIRLSYQSWIATQVFINLGVEYDFVSFTPYRTGAGTQNAPFLYVDERYSSLNATVGIGYDFLPSGTYELGLGAYWTGGPGTIRMESYFDEANTQVANTIERTGFANRFELKLHYAMFFESGVGFMAALGKPINQTFSPGLLTTYEEVDGTDRIAKRYTFDEEYDESRDQLIEENNVLRDMWTVTVGVVYGF</sequence>
<comment type="caution">
    <text evidence="2">The sequence shown here is derived from an EMBL/GenBank/DDBJ whole genome shotgun (WGS) entry which is preliminary data.</text>
</comment>
<organism evidence="2 3">
    <name type="scientific">Phaeocystidibacter luteus</name>
    <dbReference type="NCBI Taxonomy" id="911197"/>
    <lineage>
        <taxon>Bacteria</taxon>
        <taxon>Pseudomonadati</taxon>
        <taxon>Bacteroidota</taxon>
        <taxon>Flavobacteriia</taxon>
        <taxon>Flavobacteriales</taxon>
        <taxon>Phaeocystidibacteraceae</taxon>
        <taxon>Phaeocystidibacter</taxon>
    </lineage>
</organism>
<keyword evidence="3" id="KW-1185">Reference proteome</keyword>
<accession>A0A6N6RG11</accession>
<dbReference type="EMBL" id="WBVO01000010">
    <property type="protein sequence ID" value="KAB2807736.1"/>
    <property type="molecule type" value="Genomic_DNA"/>
</dbReference>
<dbReference type="Proteomes" id="UP000468650">
    <property type="component" value="Unassembled WGS sequence"/>
</dbReference>
<name>A0A6N6RG11_9FLAO</name>
<proteinExistence type="predicted"/>
<gene>
    <name evidence="2" type="ORF">F8C67_11895</name>
</gene>
<evidence type="ECO:0008006" key="4">
    <source>
        <dbReference type="Google" id="ProtNLM"/>
    </source>
</evidence>
<feature type="signal peptide" evidence="1">
    <location>
        <begin position="1"/>
        <end position="17"/>
    </location>
</feature>
<feature type="chain" id="PRO_5026817290" description="Outer membrane beta-barrel protein" evidence="1">
    <location>
        <begin position="18"/>
        <end position="270"/>
    </location>
</feature>
<dbReference type="RefSeq" id="WP_151668077.1">
    <property type="nucleotide sequence ID" value="NZ_WBVO01000010.1"/>
</dbReference>
<evidence type="ECO:0000256" key="1">
    <source>
        <dbReference type="SAM" id="SignalP"/>
    </source>
</evidence>
<keyword evidence="1" id="KW-0732">Signal</keyword>
<reference evidence="2 3" key="1">
    <citation type="submission" date="2019-09" db="EMBL/GenBank/DDBJ databases">
        <title>Genomes of family Cryomorphaceae.</title>
        <authorList>
            <person name="Bowman J.P."/>
        </authorList>
    </citation>
    <scope>NUCLEOTIDE SEQUENCE [LARGE SCALE GENOMIC DNA]</scope>
    <source>
        <strain evidence="2 3">LMG 25704</strain>
    </source>
</reference>
<protein>
    <recommendedName>
        <fullName evidence="4">Outer membrane beta-barrel protein</fullName>
    </recommendedName>
</protein>